<protein>
    <submittedName>
        <fullName evidence="5">WYL domain-containing protein</fullName>
    </submittedName>
</protein>
<evidence type="ECO:0000256" key="2">
    <source>
        <dbReference type="ARBA" id="ARBA00023163"/>
    </source>
</evidence>
<dbReference type="PANTHER" id="PTHR34580:SF1">
    <property type="entry name" value="PROTEIN PAFC"/>
    <property type="match status" value="1"/>
</dbReference>
<dbReference type="Pfam" id="PF08279">
    <property type="entry name" value="HTH_11"/>
    <property type="match status" value="1"/>
</dbReference>
<dbReference type="Gene3D" id="1.10.10.10">
    <property type="entry name" value="Winged helix-like DNA-binding domain superfamily/Winged helix DNA-binding domain"/>
    <property type="match status" value="1"/>
</dbReference>
<dbReference type="InterPro" id="IPR028349">
    <property type="entry name" value="PafC-like"/>
</dbReference>
<dbReference type="PANTHER" id="PTHR34580">
    <property type="match status" value="1"/>
</dbReference>
<feature type="compositionally biased region" description="Gly residues" evidence="3">
    <location>
        <begin position="198"/>
        <end position="216"/>
    </location>
</feature>
<name>A0ABS6Z694_9ACTN</name>
<evidence type="ECO:0000256" key="1">
    <source>
        <dbReference type="ARBA" id="ARBA00023015"/>
    </source>
</evidence>
<dbReference type="SUPFAM" id="SSF46785">
    <property type="entry name" value="Winged helix' DNA-binding domain"/>
    <property type="match status" value="1"/>
</dbReference>
<evidence type="ECO:0000256" key="3">
    <source>
        <dbReference type="SAM" id="MobiDB-lite"/>
    </source>
</evidence>
<dbReference type="Pfam" id="PF13280">
    <property type="entry name" value="WYL"/>
    <property type="match status" value="1"/>
</dbReference>
<gene>
    <name evidence="5" type="ORF">GPJ59_15620</name>
</gene>
<dbReference type="InterPro" id="IPR057727">
    <property type="entry name" value="WCX_dom"/>
</dbReference>
<feature type="region of interest" description="Disordered" evidence="3">
    <location>
        <begin position="191"/>
        <end position="229"/>
    </location>
</feature>
<keyword evidence="6" id="KW-1185">Reference proteome</keyword>
<dbReference type="InterPro" id="IPR026881">
    <property type="entry name" value="WYL_dom"/>
</dbReference>
<evidence type="ECO:0000313" key="5">
    <source>
        <dbReference type="EMBL" id="MBW5483281.1"/>
    </source>
</evidence>
<dbReference type="Pfam" id="PF25583">
    <property type="entry name" value="WCX"/>
    <property type="match status" value="1"/>
</dbReference>
<keyword evidence="2" id="KW-0804">Transcription</keyword>
<evidence type="ECO:0000259" key="4">
    <source>
        <dbReference type="PROSITE" id="PS51000"/>
    </source>
</evidence>
<dbReference type="InterPro" id="IPR051534">
    <property type="entry name" value="CBASS_pafABC_assoc_protein"/>
</dbReference>
<reference evidence="5 6" key="1">
    <citation type="submission" date="2019-12" db="EMBL/GenBank/DDBJ databases">
        <title>Genome sequence of Streptomyces bambusae.</title>
        <authorList>
            <person name="Bansal K."/>
            <person name="Choksket S."/>
            <person name="Korpole S."/>
            <person name="Patil P.B."/>
        </authorList>
    </citation>
    <scope>NUCLEOTIDE SEQUENCE [LARGE SCALE GENOMIC DNA]</scope>
    <source>
        <strain evidence="5 6">SK60</strain>
    </source>
</reference>
<dbReference type="EMBL" id="WTFF01000096">
    <property type="protein sequence ID" value="MBW5483281.1"/>
    <property type="molecule type" value="Genomic_DNA"/>
</dbReference>
<sequence>MKSSRLLSILLLLQTRERMTAAELARELEVSVRTVYRDVEALAAAGVPLYGDAGHRGGYRLLAGYRTRLTGLSSGEAEALFLSGLPGPAAELGLGRALSAAQLKLRAALPPALRDQADRMRARFHLDAPGWYARDAGVPFLAPVADAVWRGRVREVRYRRWKEPTDVDRRLRPYGLVLKAGRWYLVAAARPPADAQGSGRGTGSGGSTGSGRGPGSRGPQAAPGPAPRTYRVDQMLRVAVTDEECAPPDGFDLAAHWERAQEEFHARLYRGEAEVLLSPDGAARLRSAGGAAPTAVGAPEADGRVRAVLPIESLDQAEAAFLALGTDIEVLAPPELRARLAATAAALAARYGA</sequence>
<dbReference type="PROSITE" id="PS51000">
    <property type="entry name" value="HTH_DEOR_2"/>
    <property type="match status" value="1"/>
</dbReference>
<evidence type="ECO:0000313" key="6">
    <source>
        <dbReference type="Proteomes" id="UP000812013"/>
    </source>
</evidence>
<dbReference type="InterPro" id="IPR013196">
    <property type="entry name" value="HTH_11"/>
</dbReference>
<dbReference type="Proteomes" id="UP000812013">
    <property type="component" value="Unassembled WGS sequence"/>
</dbReference>
<keyword evidence="1" id="KW-0805">Transcription regulation</keyword>
<dbReference type="InterPro" id="IPR001034">
    <property type="entry name" value="DeoR_HTH"/>
</dbReference>
<dbReference type="InterPro" id="IPR036388">
    <property type="entry name" value="WH-like_DNA-bd_sf"/>
</dbReference>
<dbReference type="InterPro" id="IPR036390">
    <property type="entry name" value="WH_DNA-bd_sf"/>
</dbReference>
<organism evidence="5 6">
    <name type="scientific">Streptomyces bambusae</name>
    <dbReference type="NCBI Taxonomy" id="1550616"/>
    <lineage>
        <taxon>Bacteria</taxon>
        <taxon>Bacillati</taxon>
        <taxon>Actinomycetota</taxon>
        <taxon>Actinomycetes</taxon>
        <taxon>Kitasatosporales</taxon>
        <taxon>Streptomycetaceae</taxon>
        <taxon>Streptomyces</taxon>
    </lineage>
</organism>
<dbReference type="PIRSF" id="PIRSF016838">
    <property type="entry name" value="PafC"/>
    <property type="match status" value="1"/>
</dbReference>
<accession>A0ABS6Z694</accession>
<comment type="caution">
    <text evidence="5">The sequence shown here is derived from an EMBL/GenBank/DDBJ whole genome shotgun (WGS) entry which is preliminary data.</text>
</comment>
<dbReference type="PROSITE" id="PS52050">
    <property type="entry name" value="WYL"/>
    <property type="match status" value="1"/>
</dbReference>
<feature type="domain" description="HTH deoR-type" evidence="4">
    <location>
        <begin position="2"/>
        <end position="57"/>
    </location>
</feature>
<proteinExistence type="predicted"/>
<dbReference type="RefSeq" id="WP_219667743.1">
    <property type="nucleotide sequence ID" value="NZ_WTFF01000096.1"/>
</dbReference>